<evidence type="ECO:0000313" key="2">
    <source>
        <dbReference type="Proteomes" id="UP000515734"/>
    </source>
</evidence>
<dbReference type="Proteomes" id="UP000515734">
    <property type="component" value="Chromosome"/>
</dbReference>
<accession>A0A6S6P965</accession>
<name>A0A6S6P965_9MYCO</name>
<reference evidence="1 2" key="1">
    <citation type="submission" date="2020-07" db="EMBL/GenBank/DDBJ databases">
        <title>Complete genome sequence of Mycolicibacterium litorale like strain isolated from cardiac implantable electronic device infection.</title>
        <authorList>
            <person name="Fukano H."/>
            <person name="Miyama H."/>
            <person name="Hoshino Y."/>
        </authorList>
    </citation>
    <scope>NUCLEOTIDE SEQUENCE [LARGE SCALE GENOMIC DNA]</scope>
    <source>
        <strain evidence="1 2">NIIDNTM18</strain>
    </source>
</reference>
<organism evidence="1 2">
    <name type="scientific">Mycolicibacterium litorale</name>
    <dbReference type="NCBI Taxonomy" id="758802"/>
    <lineage>
        <taxon>Bacteria</taxon>
        <taxon>Bacillati</taxon>
        <taxon>Actinomycetota</taxon>
        <taxon>Actinomycetes</taxon>
        <taxon>Mycobacteriales</taxon>
        <taxon>Mycobacteriaceae</taxon>
        <taxon>Mycolicibacterium</taxon>
    </lineage>
</organism>
<dbReference type="EMBL" id="AP023287">
    <property type="protein sequence ID" value="BCI54959.1"/>
    <property type="molecule type" value="Genomic_DNA"/>
</dbReference>
<proteinExistence type="predicted"/>
<sequence>MTTFSAPTPLDVQITTALAKLRDARYDSDPQAIYVITRRLDEMLERVAYRPLELIDPLLHERLTVR</sequence>
<evidence type="ECO:0000313" key="1">
    <source>
        <dbReference type="EMBL" id="BCI54959.1"/>
    </source>
</evidence>
<gene>
    <name evidence="1" type="ORF">NIIDNTM18_42370</name>
</gene>
<dbReference type="AlphaFoldDB" id="A0A6S6P965"/>
<protein>
    <submittedName>
        <fullName evidence="1">Uncharacterized protein</fullName>
    </submittedName>
</protein>